<keyword evidence="4" id="KW-0560">Oxidoreductase</keyword>
<evidence type="ECO:0000313" key="10">
    <source>
        <dbReference type="Proteomes" id="UP001597419"/>
    </source>
</evidence>
<feature type="domain" description="Alcohol dehydrogenase-like C-terminal" evidence="7">
    <location>
        <begin position="205"/>
        <end position="324"/>
    </location>
</feature>
<dbReference type="InterPro" id="IPR002328">
    <property type="entry name" value="ADH_Zn_CS"/>
</dbReference>
<reference evidence="10" key="1">
    <citation type="journal article" date="2019" name="Int. J. Syst. Evol. Microbiol.">
        <title>The Global Catalogue of Microorganisms (GCM) 10K type strain sequencing project: providing services to taxonomists for standard genome sequencing and annotation.</title>
        <authorList>
            <consortium name="The Broad Institute Genomics Platform"/>
            <consortium name="The Broad Institute Genome Sequencing Center for Infectious Disease"/>
            <person name="Wu L."/>
            <person name="Ma J."/>
        </authorList>
    </citation>
    <scope>NUCLEOTIDE SEQUENCE [LARGE SCALE GENOMIC DNA]</scope>
    <source>
        <strain evidence="10">CGMCC 4.7643</strain>
    </source>
</reference>
<protein>
    <submittedName>
        <fullName evidence="9">Alcohol dehydrogenase catalytic domain-containing protein</fullName>
    </submittedName>
</protein>
<feature type="region of interest" description="Disordered" evidence="6">
    <location>
        <begin position="376"/>
        <end position="400"/>
    </location>
</feature>
<sequence>MFAIVAANGARMRALMLSAPENASRFGRLDIVSLPVPVPGPTEVLVRVGLCGICGTDFDACRFHPDNTPTFGGPLELPVILGHEASGEVVAVGELVTRVRPHDLVAMESVLACGTCDTCLGGRRNQCENAVLAGLTAPGALAEYAVVPQTACHRLNLLRDHGWSQEDTLLAGALLEPLGCVYNALFVEGGGIRPGEWVTVHGLGPLGLFAGLLARIAGASRVIGLDPRADRRDLAARLGFTGCLDPAEHQLENLDAEVHVEASGDPAATLPIIENHLRPGGRVVLVSRTDVPVLVDTNPWVSNAAKLVGARGHCGALFPSLLNLFAAGQLDPRALVGQVLSLEDVPGQLSGDRTPAAGKTIVHIAQLAGPQEENSLVRLSQGDSVHPRASPVSGSPRASG</sequence>
<keyword evidence="10" id="KW-1185">Reference proteome</keyword>
<comment type="cofactor">
    <cofactor evidence="1 5">
        <name>Zn(2+)</name>
        <dbReference type="ChEBI" id="CHEBI:29105"/>
    </cofactor>
</comment>
<evidence type="ECO:0000256" key="3">
    <source>
        <dbReference type="ARBA" id="ARBA00022833"/>
    </source>
</evidence>
<evidence type="ECO:0000256" key="6">
    <source>
        <dbReference type="SAM" id="MobiDB-lite"/>
    </source>
</evidence>
<dbReference type="InterPro" id="IPR011032">
    <property type="entry name" value="GroES-like_sf"/>
</dbReference>
<evidence type="ECO:0000256" key="2">
    <source>
        <dbReference type="ARBA" id="ARBA00022723"/>
    </source>
</evidence>
<evidence type="ECO:0000256" key="1">
    <source>
        <dbReference type="ARBA" id="ARBA00001947"/>
    </source>
</evidence>
<dbReference type="PROSITE" id="PS00059">
    <property type="entry name" value="ADH_ZINC"/>
    <property type="match status" value="1"/>
</dbReference>
<comment type="similarity">
    <text evidence="5">Belongs to the zinc-containing alcohol dehydrogenase family.</text>
</comment>
<dbReference type="EMBL" id="JBHUKU010000001">
    <property type="protein sequence ID" value="MFD2457187.1"/>
    <property type="molecule type" value="Genomic_DNA"/>
</dbReference>
<dbReference type="InterPro" id="IPR036291">
    <property type="entry name" value="NAD(P)-bd_dom_sf"/>
</dbReference>
<keyword evidence="3 5" id="KW-0862">Zinc</keyword>
<proteinExistence type="inferred from homology"/>
<dbReference type="Pfam" id="PF08240">
    <property type="entry name" value="ADH_N"/>
    <property type="match status" value="1"/>
</dbReference>
<evidence type="ECO:0000259" key="7">
    <source>
        <dbReference type="Pfam" id="PF00107"/>
    </source>
</evidence>
<dbReference type="SUPFAM" id="SSF51735">
    <property type="entry name" value="NAD(P)-binding Rossmann-fold domains"/>
    <property type="match status" value="1"/>
</dbReference>
<dbReference type="PANTHER" id="PTHR43401">
    <property type="entry name" value="L-THREONINE 3-DEHYDROGENASE"/>
    <property type="match status" value="1"/>
</dbReference>
<dbReference type="Proteomes" id="UP001597419">
    <property type="component" value="Unassembled WGS sequence"/>
</dbReference>
<evidence type="ECO:0000313" key="9">
    <source>
        <dbReference type="EMBL" id="MFD2457187.1"/>
    </source>
</evidence>
<dbReference type="PANTHER" id="PTHR43401:SF2">
    <property type="entry name" value="L-THREONINE 3-DEHYDROGENASE"/>
    <property type="match status" value="1"/>
</dbReference>
<evidence type="ECO:0000256" key="5">
    <source>
        <dbReference type="RuleBase" id="RU361277"/>
    </source>
</evidence>
<evidence type="ECO:0000256" key="4">
    <source>
        <dbReference type="ARBA" id="ARBA00023002"/>
    </source>
</evidence>
<dbReference type="InterPro" id="IPR013149">
    <property type="entry name" value="ADH-like_C"/>
</dbReference>
<feature type="domain" description="Alcohol dehydrogenase-like N-terminal" evidence="8">
    <location>
        <begin position="40"/>
        <end position="155"/>
    </location>
</feature>
<organism evidence="9 10">
    <name type="scientific">Amycolatopsis samaneae</name>
    <dbReference type="NCBI Taxonomy" id="664691"/>
    <lineage>
        <taxon>Bacteria</taxon>
        <taxon>Bacillati</taxon>
        <taxon>Actinomycetota</taxon>
        <taxon>Actinomycetes</taxon>
        <taxon>Pseudonocardiales</taxon>
        <taxon>Pseudonocardiaceae</taxon>
        <taxon>Amycolatopsis</taxon>
    </lineage>
</organism>
<comment type="caution">
    <text evidence="9">The sequence shown here is derived from an EMBL/GenBank/DDBJ whole genome shotgun (WGS) entry which is preliminary data.</text>
</comment>
<dbReference type="Gene3D" id="3.40.50.720">
    <property type="entry name" value="NAD(P)-binding Rossmann-like Domain"/>
    <property type="match status" value="1"/>
</dbReference>
<dbReference type="Gene3D" id="3.90.180.10">
    <property type="entry name" value="Medium-chain alcohol dehydrogenases, catalytic domain"/>
    <property type="match status" value="1"/>
</dbReference>
<dbReference type="Pfam" id="PF00107">
    <property type="entry name" value="ADH_zinc_N"/>
    <property type="match status" value="1"/>
</dbReference>
<evidence type="ECO:0000259" key="8">
    <source>
        <dbReference type="Pfam" id="PF08240"/>
    </source>
</evidence>
<keyword evidence="2 5" id="KW-0479">Metal-binding</keyword>
<dbReference type="InterPro" id="IPR013154">
    <property type="entry name" value="ADH-like_N"/>
</dbReference>
<dbReference type="InterPro" id="IPR050129">
    <property type="entry name" value="Zn_alcohol_dh"/>
</dbReference>
<accession>A0ABW5G7S8</accession>
<gene>
    <name evidence="9" type="ORF">ACFSYJ_01185</name>
</gene>
<dbReference type="SUPFAM" id="SSF50129">
    <property type="entry name" value="GroES-like"/>
    <property type="match status" value="1"/>
</dbReference>
<name>A0ABW5G7S8_9PSEU</name>
<dbReference type="RefSeq" id="WP_345402380.1">
    <property type="nucleotide sequence ID" value="NZ_BAABHG010000013.1"/>
</dbReference>